<evidence type="ECO:0000313" key="2">
    <source>
        <dbReference type="EMBL" id="EMD30926.1"/>
    </source>
</evidence>
<dbReference type="Proteomes" id="UP000016930">
    <property type="component" value="Unassembled WGS sequence"/>
</dbReference>
<accession>M2QWQ5</accession>
<proteinExistence type="predicted"/>
<dbReference type="AlphaFoldDB" id="M2QWQ5"/>
<evidence type="ECO:0000256" key="1">
    <source>
        <dbReference type="SAM" id="MobiDB-lite"/>
    </source>
</evidence>
<feature type="region of interest" description="Disordered" evidence="1">
    <location>
        <begin position="1"/>
        <end position="24"/>
    </location>
</feature>
<protein>
    <submittedName>
        <fullName evidence="2">Uncharacterized protein</fullName>
    </submittedName>
</protein>
<dbReference type="EMBL" id="KB445828">
    <property type="protein sequence ID" value="EMD30926.1"/>
    <property type="molecule type" value="Genomic_DNA"/>
</dbReference>
<reference evidence="2 3" key="1">
    <citation type="journal article" date="2012" name="Proc. Natl. Acad. Sci. U.S.A.">
        <title>Comparative genomics of Ceriporiopsis subvermispora and Phanerochaete chrysosporium provide insight into selective ligninolysis.</title>
        <authorList>
            <person name="Fernandez-Fueyo E."/>
            <person name="Ruiz-Duenas F.J."/>
            <person name="Ferreira P."/>
            <person name="Floudas D."/>
            <person name="Hibbett D.S."/>
            <person name="Canessa P."/>
            <person name="Larrondo L.F."/>
            <person name="James T.Y."/>
            <person name="Seelenfreund D."/>
            <person name="Lobos S."/>
            <person name="Polanco R."/>
            <person name="Tello M."/>
            <person name="Honda Y."/>
            <person name="Watanabe T."/>
            <person name="Watanabe T."/>
            <person name="Ryu J.S."/>
            <person name="Kubicek C.P."/>
            <person name="Schmoll M."/>
            <person name="Gaskell J."/>
            <person name="Hammel K.E."/>
            <person name="St John F.J."/>
            <person name="Vanden Wymelenberg A."/>
            <person name="Sabat G."/>
            <person name="Splinter BonDurant S."/>
            <person name="Syed K."/>
            <person name="Yadav J.S."/>
            <person name="Doddapaneni H."/>
            <person name="Subramanian V."/>
            <person name="Lavin J.L."/>
            <person name="Oguiza J.A."/>
            <person name="Perez G."/>
            <person name="Pisabarro A.G."/>
            <person name="Ramirez L."/>
            <person name="Santoyo F."/>
            <person name="Master E."/>
            <person name="Coutinho P.M."/>
            <person name="Henrissat B."/>
            <person name="Lombard V."/>
            <person name="Magnuson J.K."/>
            <person name="Kuees U."/>
            <person name="Hori C."/>
            <person name="Igarashi K."/>
            <person name="Samejima M."/>
            <person name="Held B.W."/>
            <person name="Barry K.W."/>
            <person name="LaButti K.M."/>
            <person name="Lapidus A."/>
            <person name="Lindquist E.A."/>
            <person name="Lucas S.M."/>
            <person name="Riley R."/>
            <person name="Salamov A.A."/>
            <person name="Hoffmeister D."/>
            <person name="Schwenk D."/>
            <person name="Hadar Y."/>
            <person name="Yarden O."/>
            <person name="de Vries R.P."/>
            <person name="Wiebenga A."/>
            <person name="Stenlid J."/>
            <person name="Eastwood D."/>
            <person name="Grigoriev I.V."/>
            <person name="Berka R.M."/>
            <person name="Blanchette R.A."/>
            <person name="Kersten P."/>
            <person name="Martinez A.T."/>
            <person name="Vicuna R."/>
            <person name="Cullen D."/>
        </authorList>
    </citation>
    <scope>NUCLEOTIDE SEQUENCE [LARGE SCALE GENOMIC DNA]</scope>
    <source>
        <strain evidence="2 3">B</strain>
    </source>
</reference>
<name>M2QWQ5_CERS8</name>
<sequence length="86" mass="9766">MMLASRWKRQSSSRRQSAPAGISAAQVTSELDLISVQREGAPQSNPYDMSFPDQCKKVDRFKIQTSTENRQTDEGRTRGTTGWNDW</sequence>
<dbReference type="HOGENOM" id="CLU_2497683_0_0_1"/>
<evidence type="ECO:0000313" key="3">
    <source>
        <dbReference type="Proteomes" id="UP000016930"/>
    </source>
</evidence>
<feature type="compositionally biased region" description="Basic residues" evidence="1">
    <location>
        <begin position="1"/>
        <end position="12"/>
    </location>
</feature>
<gene>
    <name evidence="2" type="ORF">CERSUDRAFT_100841</name>
</gene>
<keyword evidence="3" id="KW-1185">Reference proteome</keyword>
<feature type="region of interest" description="Disordered" evidence="1">
    <location>
        <begin position="60"/>
        <end position="86"/>
    </location>
</feature>
<organism evidence="2 3">
    <name type="scientific">Ceriporiopsis subvermispora (strain B)</name>
    <name type="common">White-rot fungus</name>
    <name type="synonym">Gelatoporia subvermispora</name>
    <dbReference type="NCBI Taxonomy" id="914234"/>
    <lineage>
        <taxon>Eukaryota</taxon>
        <taxon>Fungi</taxon>
        <taxon>Dikarya</taxon>
        <taxon>Basidiomycota</taxon>
        <taxon>Agaricomycotina</taxon>
        <taxon>Agaricomycetes</taxon>
        <taxon>Polyporales</taxon>
        <taxon>Gelatoporiaceae</taxon>
        <taxon>Gelatoporia</taxon>
    </lineage>
</organism>